<dbReference type="Pfam" id="PF17837">
    <property type="entry name" value="4PPT_N"/>
    <property type="match status" value="1"/>
</dbReference>
<reference evidence="3 4" key="1">
    <citation type="submission" date="2024-10" db="EMBL/GenBank/DDBJ databases">
        <title>Draft genome assembly of a novel steroid transforming actinomycete isolated from African clawed frog Xenopus laevis.</title>
        <authorList>
            <person name="Bragin E."/>
            <person name="Kollerov V."/>
            <person name="Donova M.V."/>
        </authorList>
    </citation>
    <scope>NUCLEOTIDE SEQUENCE [LARGE SCALE GENOMIC DNA]</scope>
    <source>
        <strain evidence="3 4">MTOC-St3</strain>
    </source>
</reference>
<evidence type="ECO:0000313" key="4">
    <source>
        <dbReference type="Proteomes" id="UP001605990"/>
    </source>
</evidence>
<feature type="region of interest" description="Disordered" evidence="1">
    <location>
        <begin position="238"/>
        <end position="283"/>
    </location>
</feature>
<evidence type="ECO:0000259" key="2">
    <source>
        <dbReference type="Pfam" id="PF17837"/>
    </source>
</evidence>
<proteinExistence type="predicted"/>
<dbReference type="Proteomes" id="UP001605990">
    <property type="component" value="Unassembled WGS sequence"/>
</dbReference>
<dbReference type="InterPro" id="IPR003542">
    <property type="entry name" value="Enbac_synth_compD-like"/>
</dbReference>
<feature type="domain" description="4'-phosphopantetheinyl transferase N-terminal" evidence="2">
    <location>
        <begin position="32"/>
        <end position="96"/>
    </location>
</feature>
<evidence type="ECO:0000256" key="1">
    <source>
        <dbReference type="SAM" id="MobiDB-lite"/>
    </source>
</evidence>
<dbReference type="EMBL" id="JBIENY010000180">
    <property type="protein sequence ID" value="MFG6295884.1"/>
    <property type="molecule type" value="Genomic_DNA"/>
</dbReference>
<feature type="compositionally biased region" description="Pro residues" evidence="1">
    <location>
        <begin position="240"/>
        <end position="250"/>
    </location>
</feature>
<keyword evidence="4" id="KW-1185">Reference proteome</keyword>
<name>A0ABW7E1F8_STRRO</name>
<dbReference type="InterPro" id="IPR041354">
    <property type="entry name" value="4PPT_N"/>
</dbReference>
<protein>
    <submittedName>
        <fullName evidence="3">Enterobactin synthetase</fullName>
    </submittedName>
</protein>
<evidence type="ECO:0000313" key="3">
    <source>
        <dbReference type="EMBL" id="MFG6295884.1"/>
    </source>
</evidence>
<accession>A0ABW7E1F8</accession>
<dbReference type="PRINTS" id="PR01399">
    <property type="entry name" value="ENTSNTHTASED"/>
</dbReference>
<dbReference type="PANTHER" id="PTHR38096:SF1">
    <property type="entry name" value="ENTEROBACTIN SYNTHASE COMPONENT D"/>
    <property type="match status" value="1"/>
</dbReference>
<comment type="caution">
    <text evidence="3">The sequence shown here is derived from an EMBL/GenBank/DDBJ whole genome shotgun (WGS) entry which is preliminary data.</text>
</comment>
<dbReference type="PANTHER" id="PTHR38096">
    <property type="entry name" value="ENTEROBACTIN SYNTHASE COMPONENT D"/>
    <property type="match status" value="1"/>
</dbReference>
<gene>
    <name evidence="3" type="ORF">ACGU38_11000</name>
</gene>
<organism evidence="3 4">
    <name type="scientific">Streptomyces rochei</name>
    <name type="common">Streptomyces parvullus</name>
    <dbReference type="NCBI Taxonomy" id="1928"/>
    <lineage>
        <taxon>Bacteria</taxon>
        <taxon>Bacillati</taxon>
        <taxon>Actinomycetota</taxon>
        <taxon>Actinomycetes</taxon>
        <taxon>Kitasatosporales</taxon>
        <taxon>Streptomycetaceae</taxon>
        <taxon>Streptomyces</taxon>
        <taxon>Streptomyces rochei group</taxon>
    </lineage>
</organism>
<dbReference type="RefSeq" id="WP_394393622.1">
    <property type="nucleotide sequence ID" value="NZ_JBIENY010000180.1"/>
</dbReference>
<sequence length="283" mass="29034">MSALRPLLAAAGLGLGIATVREPGPRPAGPAEAAAAASMPARRRLEFLAGRRAARRALRAVGLDCGEIPRSGRLPVFPPGRAASISHSAGIAVAVARAAGPGLPLGCDLELRPLPRAAARLVLRADEEELLDDRDEPFHAGSRPTGAGWTVTELFSAKEAAWKALAGTGTGLGPPCLGEAGEGPQGLRHARPTGSLRDLRVGPAEDGLCVVRLRADPARAVRVRVVRVGTGVFGYVLGPSPGPSARPPPSAEQDLAGPGAMRRDRRGSRAGSAQRSGVPPPSR</sequence>